<accession>L9KUP7</accession>
<gene>
    <name evidence="1" type="ORF">TREES_T100013924</name>
</gene>
<reference evidence="2" key="2">
    <citation type="journal article" date="2013" name="Nat. Commun.">
        <title>Genome of the Chinese tree shrew.</title>
        <authorList>
            <person name="Fan Y."/>
            <person name="Huang Z.Y."/>
            <person name="Cao C.C."/>
            <person name="Chen C.S."/>
            <person name="Chen Y.X."/>
            <person name="Fan D.D."/>
            <person name="He J."/>
            <person name="Hou H.L."/>
            <person name="Hu L."/>
            <person name="Hu X.T."/>
            <person name="Jiang X.T."/>
            <person name="Lai R."/>
            <person name="Lang Y.S."/>
            <person name="Liang B."/>
            <person name="Liao S.G."/>
            <person name="Mu D."/>
            <person name="Ma Y.Y."/>
            <person name="Niu Y.Y."/>
            <person name="Sun X.Q."/>
            <person name="Xia J.Q."/>
            <person name="Xiao J."/>
            <person name="Xiong Z.Q."/>
            <person name="Xu L."/>
            <person name="Yang L."/>
            <person name="Zhang Y."/>
            <person name="Zhao W."/>
            <person name="Zhao X.D."/>
            <person name="Zheng Y.T."/>
            <person name="Zhou J.M."/>
            <person name="Zhu Y.B."/>
            <person name="Zhang G.J."/>
            <person name="Wang J."/>
            <person name="Yao Y.G."/>
        </authorList>
    </citation>
    <scope>NUCLEOTIDE SEQUENCE [LARGE SCALE GENOMIC DNA]</scope>
</reference>
<dbReference type="Proteomes" id="UP000011518">
    <property type="component" value="Unassembled WGS sequence"/>
</dbReference>
<evidence type="ECO:0000313" key="2">
    <source>
        <dbReference type="Proteomes" id="UP000011518"/>
    </source>
</evidence>
<organism evidence="1 2">
    <name type="scientific">Tupaia chinensis</name>
    <name type="common">Chinese tree shrew</name>
    <name type="synonym">Tupaia belangeri chinensis</name>
    <dbReference type="NCBI Taxonomy" id="246437"/>
    <lineage>
        <taxon>Eukaryota</taxon>
        <taxon>Metazoa</taxon>
        <taxon>Chordata</taxon>
        <taxon>Craniata</taxon>
        <taxon>Vertebrata</taxon>
        <taxon>Euteleostomi</taxon>
        <taxon>Mammalia</taxon>
        <taxon>Eutheria</taxon>
        <taxon>Euarchontoglires</taxon>
        <taxon>Scandentia</taxon>
        <taxon>Tupaiidae</taxon>
        <taxon>Tupaia</taxon>
    </lineage>
</organism>
<dbReference type="EMBL" id="KB320643">
    <property type="protein sequence ID" value="ELW66650.1"/>
    <property type="molecule type" value="Genomic_DNA"/>
</dbReference>
<dbReference type="AlphaFoldDB" id="L9KUP7"/>
<name>L9KUP7_TUPCH</name>
<evidence type="ECO:0000313" key="1">
    <source>
        <dbReference type="EMBL" id="ELW66650.1"/>
    </source>
</evidence>
<keyword evidence="2" id="KW-1185">Reference proteome</keyword>
<protein>
    <submittedName>
        <fullName evidence="1">Uncharacterized protein</fullName>
    </submittedName>
</protein>
<reference evidence="2" key="1">
    <citation type="submission" date="2012-07" db="EMBL/GenBank/DDBJ databases">
        <title>Genome of the Chinese tree shrew, a rising model animal genetically related to primates.</title>
        <authorList>
            <person name="Zhang G."/>
            <person name="Fan Y."/>
            <person name="Yao Y."/>
            <person name="Huang Z."/>
        </authorList>
    </citation>
    <scope>NUCLEOTIDE SEQUENCE [LARGE SCALE GENOMIC DNA]</scope>
</reference>
<dbReference type="InParanoid" id="L9KUP7"/>
<sequence>MWSCTFDAEQPWCAPFHVRKGMARPPRSREKCPPLACEGCRTSPSQCRGGDCEADFPAGLPIVLFHAGPATPSEKVKVKDTSHRHLSLAALFHVASPGCELARVAHSSMLSRWVLGSSELVHLPLLLDGLLAFIFSQWIPCVEEPV</sequence>
<proteinExistence type="predicted"/>